<dbReference type="InterPro" id="IPR011990">
    <property type="entry name" value="TPR-like_helical_dom_sf"/>
</dbReference>
<evidence type="ECO:0000256" key="4">
    <source>
        <dbReference type="SAM" id="MobiDB-lite"/>
    </source>
</evidence>
<evidence type="ECO:0000313" key="5">
    <source>
        <dbReference type="EMBL" id="CDM98436.1"/>
    </source>
</evidence>
<feature type="repeat" description="TPR" evidence="3">
    <location>
        <begin position="249"/>
        <end position="282"/>
    </location>
</feature>
<sequence length="404" mass="45213">MANRTVLGVSIAIAIVAGAGVWVKQQQQEAIAQARLLTDSVGAVETLSGYDSLSAAHDHLQGAIARLENAPKFPRQSELEELTFLRSQLQVVQQKLEPEQKARQNYQEAITRAMSASQLVQNPPHPPAVWEEAQRKWQQTIAQLESIPQHSSTFAEAQGKLKGYRDNLAVVSQYVMRSHQAVELNNRGMEKIQAGDYSAAIVTLTQAVELNPALMEAYLNRGFAYAAMDSHQSALSNYTIAIRVNSSSPEPYYFRGEEYLQLGRFEEALTDYNKAIDLDPNRANAYLDRGLIHYQLDHLEKAAADFTKAAELLNHSQEPALKQLAFNLARDIRATLEVDPVETEQSATSSSMVAEEIEPEEPETIILYRQRRVKANYRSLPSTVTRSRSSSGSRSRSRSRSRRR</sequence>
<dbReference type="Proteomes" id="UP000032946">
    <property type="component" value="Chromosome"/>
</dbReference>
<dbReference type="PROSITE" id="PS50005">
    <property type="entry name" value="TPR"/>
    <property type="match status" value="4"/>
</dbReference>
<dbReference type="RefSeq" id="WP_008056345.1">
    <property type="nucleotide sequence ID" value="NZ_FO818640.1"/>
</dbReference>
<dbReference type="GO" id="GO:0009279">
    <property type="term" value="C:cell outer membrane"/>
    <property type="evidence" value="ECO:0007669"/>
    <property type="project" value="TreeGrafter"/>
</dbReference>
<feature type="compositionally biased region" description="Basic residues" evidence="4">
    <location>
        <begin position="395"/>
        <end position="404"/>
    </location>
</feature>
<feature type="region of interest" description="Disordered" evidence="4">
    <location>
        <begin position="378"/>
        <end position="404"/>
    </location>
</feature>
<feature type="repeat" description="TPR" evidence="3">
    <location>
        <begin position="181"/>
        <end position="214"/>
    </location>
</feature>
<organism evidence="5 6">
    <name type="scientific">Limnospira indica PCC 8005</name>
    <dbReference type="NCBI Taxonomy" id="376219"/>
    <lineage>
        <taxon>Bacteria</taxon>
        <taxon>Bacillati</taxon>
        <taxon>Cyanobacteriota</taxon>
        <taxon>Cyanophyceae</taxon>
        <taxon>Oscillatoriophycideae</taxon>
        <taxon>Oscillatoriales</taxon>
        <taxon>Sirenicapillariaceae</taxon>
        <taxon>Limnospira</taxon>
    </lineage>
</organism>
<keyword evidence="6" id="KW-1185">Reference proteome</keyword>
<accession>A0A9P1P1D0</accession>
<dbReference type="Gene3D" id="1.25.40.10">
    <property type="entry name" value="Tetratricopeptide repeat domain"/>
    <property type="match status" value="2"/>
</dbReference>
<dbReference type="AlphaFoldDB" id="A0A9P1P1D0"/>
<evidence type="ECO:0000256" key="2">
    <source>
        <dbReference type="ARBA" id="ARBA00022803"/>
    </source>
</evidence>
<dbReference type="PANTHER" id="PTHR44858:SF1">
    <property type="entry name" value="UDP-N-ACETYLGLUCOSAMINE--PEPTIDE N-ACETYLGLUCOSAMINYLTRANSFERASE SPINDLY-RELATED"/>
    <property type="match status" value="1"/>
</dbReference>
<evidence type="ECO:0000313" key="6">
    <source>
        <dbReference type="Proteomes" id="UP000032946"/>
    </source>
</evidence>
<name>A0A9P1P1D0_9CYAN</name>
<feature type="region of interest" description="Disordered" evidence="4">
    <location>
        <begin position="339"/>
        <end position="364"/>
    </location>
</feature>
<dbReference type="InterPro" id="IPR019734">
    <property type="entry name" value="TPR_rpt"/>
</dbReference>
<feature type="repeat" description="TPR" evidence="3">
    <location>
        <begin position="283"/>
        <end position="316"/>
    </location>
</feature>
<dbReference type="EMBL" id="FO818640">
    <property type="protein sequence ID" value="CDM98436.1"/>
    <property type="molecule type" value="Genomic_DNA"/>
</dbReference>
<protein>
    <submittedName>
        <fullName evidence="5">Tetratricopeptide TPR_2 repeat protein</fullName>
    </submittedName>
</protein>
<gene>
    <name evidence="5" type="ORF">ARTHRO_61037</name>
</gene>
<evidence type="ECO:0000256" key="1">
    <source>
        <dbReference type="ARBA" id="ARBA00022737"/>
    </source>
</evidence>
<feature type="repeat" description="TPR" evidence="3">
    <location>
        <begin position="215"/>
        <end position="248"/>
    </location>
</feature>
<dbReference type="InterPro" id="IPR050498">
    <property type="entry name" value="Ycf3"/>
</dbReference>
<reference evidence="5 6" key="1">
    <citation type="submission" date="2014-02" db="EMBL/GenBank/DDBJ databases">
        <authorList>
            <person name="Genoscope - CEA"/>
        </authorList>
    </citation>
    <scope>NUCLEOTIDE SEQUENCE [LARGE SCALE GENOMIC DNA]</scope>
    <source>
        <strain evidence="5 6">PCC 8005</strain>
    </source>
</reference>
<keyword evidence="2 3" id="KW-0802">TPR repeat</keyword>
<feature type="compositionally biased region" description="Polar residues" evidence="4">
    <location>
        <begin position="343"/>
        <end position="352"/>
    </location>
</feature>
<keyword evidence="1" id="KW-0677">Repeat</keyword>
<dbReference type="GO" id="GO:0046813">
    <property type="term" value="P:receptor-mediated virion attachment to host cell"/>
    <property type="evidence" value="ECO:0007669"/>
    <property type="project" value="TreeGrafter"/>
</dbReference>
<dbReference type="SUPFAM" id="SSF48452">
    <property type="entry name" value="TPR-like"/>
    <property type="match status" value="1"/>
</dbReference>
<dbReference type="SMART" id="SM00028">
    <property type="entry name" value="TPR"/>
    <property type="match status" value="4"/>
</dbReference>
<proteinExistence type="predicted"/>
<dbReference type="PANTHER" id="PTHR44858">
    <property type="entry name" value="TETRATRICOPEPTIDE REPEAT PROTEIN 6"/>
    <property type="match status" value="1"/>
</dbReference>
<evidence type="ECO:0000256" key="3">
    <source>
        <dbReference type="PROSITE-ProRule" id="PRU00339"/>
    </source>
</evidence>
<dbReference type="Pfam" id="PF13414">
    <property type="entry name" value="TPR_11"/>
    <property type="match status" value="2"/>
</dbReference>
<dbReference type="PROSITE" id="PS50293">
    <property type="entry name" value="TPR_REGION"/>
    <property type="match status" value="1"/>
</dbReference>